<accession>A0ABT2FK36</accession>
<keyword evidence="1" id="KW-1133">Transmembrane helix</keyword>
<reference evidence="3" key="1">
    <citation type="submission" date="2023-07" db="EMBL/GenBank/DDBJ databases">
        <title>Shewanella mangrovi sp. nov., an acetaldehyde- degrading bacterium isolated from mangrove sediment.</title>
        <authorList>
            <person name="Liu Y."/>
        </authorList>
    </citation>
    <scope>NUCLEOTIDE SEQUENCE [LARGE SCALE GENOMIC DNA]</scope>
    <source>
        <strain evidence="3">C32</strain>
    </source>
</reference>
<dbReference type="RefSeq" id="WP_238896083.1">
    <property type="nucleotide sequence ID" value="NZ_JAKOGG010000005.1"/>
</dbReference>
<protein>
    <submittedName>
        <fullName evidence="2">Uncharacterized protein</fullName>
    </submittedName>
</protein>
<name>A0ABT2FK36_9GAMM</name>
<sequence length="144" mass="16924">MSSDTPSPRITLQGITFNYWLRFQLIAIAIAVVSYWLSYSAGPSDSADIHKNYVYEYPILWGIIYLFNALCFPFGYYVYQQVVPRIFDRYKIKVQLPPNIFKVAAVLMVLAFWSLYWFLALAGYISDKRAKKHQAESRFQQHHH</sequence>
<organism evidence="2 3">
    <name type="scientific">Shewanella electrica</name>
    <dbReference type="NCBI Taxonomy" id="515560"/>
    <lineage>
        <taxon>Bacteria</taxon>
        <taxon>Pseudomonadati</taxon>
        <taxon>Pseudomonadota</taxon>
        <taxon>Gammaproteobacteria</taxon>
        <taxon>Alteromonadales</taxon>
        <taxon>Shewanellaceae</taxon>
        <taxon>Shewanella</taxon>
    </lineage>
</organism>
<feature type="transmembrane region" description="Helical" evidence="1">
    <location>
        <begin position="59"/>
        <end position="79"/>
    </location>
</feature>
<gene>
    <name evidence="2" type="ORF">L9G74_09555</name>
</gene>
<feature type="transmembrane region" description="Helical" evidence="1">
    <location>
        <begin position="100"/>
        <end position="119"/>
    </location>
</feature>
<dbReference type="EMBL" id="JAKOGG010000005">
    <property type="protein sequence ID" value="MCS4556685.1"/>
    <property type="molecule type" value="Genomic_DNA"/>
</dbReference>
<proteinExistence type="predicted"/>
<feature type="transmembrane region" description="Helical" evidence="1">
    <location>
        <begin position="20"/>
        <end position="39"/>
    </location>
</feature>
<evidence type="ECO:0000313" key="3">
    <source>
        <dbReference type="Proteomes" id="UP001201549"/>
    </source>
</evidence>
<dbReference type="Proteomes" id="UP001201549">
    <property type="component" value="Unassembled WGS sequence"/>
</dbReference>
<keyword evidence="1" id="KW-0472">Membrane</keyword>
<comment type="caution">
    <text evidence="2">The sequence shown here is derived from an EMBL/GenBank/DDBJ whole genome shotgun (WGS) entry which is preliminary data.</text>
</comment>
<evidence type="ECO:0000256" key="1">
    <source>
        <dbReference type="SAM" id="Phobius"/>
    </source>
</evidence>
<keyword evidence="3" id="KW-1185">Reference proteome</keyword>
<keyword evidence="1" id="KW-0812">Transmembrane</keyword>
<evidence type="ECO:0000313" key="2">
    <source>
        <dbReference type="EMBL" id="MCS4556685.1"/>
    </source>
</evidence>